<gene>
    <name evidence="3" type="ORF">D9611_006580</name>
</gene>
<comment type="caution">
    <text evidence="3">The sequence shown here is derived from an EMBL/GenBank/DDBJ whole genome shotgun (WGS) entry which is preliminary data.</text>
</comment>
<evidence type="ECO:0008006" key="5">
    <source>
        <dbReference type="Google" id="ProtNLM"/>
    </source>
</evidence>
<evidence type="ECO:0000313" key="4">
    <source>
        <dbReference type="Proteomes" id="UP000541558"/>
    </source>
</evidence>
<dbReference type="Proteomes" id="UP000541558">
    <property type="component" value="Unassembled WGS sequence"/>
</dbReference>
<proteinExistence type="predicted"/>
<evidence type="ECO:0000256" key="2">
    <source>
        <dbReference type="SAM" id="Phobius"/>
    </source>
</evidence>
<keyword evidence="2" id="KW-0812">Transmembrane</keyword>
<feature type="compositionally biased region" description="Polar residues" evidence="1">
    <location>
        <begin position="337"/>
        <end position="364"/>
    </location>
</feature>
<protein>
    <recommendedName>
        <fullName evidence="5">Transmembrane protein</fullName>
    </recommendedName>
</protein>
<feature type="transmembrane region" description="Helical" evidence="2">
    <location>
        <begin position="286"/>
        <end position="309"/>
    </location>
</feature>
<dbReference type="AlphaFoldDB" id="A0A8H5C9I8"/>
<dbReference type="OrthoDB" id="3052647at2759"/>
<evidence type="ECO:0000313" key="3">
    <source>
        <dbReference type="EMBL" id="KAF5336502.1"/>
    </source>
</evidence>
<accession>A0A8H5C9I8</accession>
<keyword evidence="4" id="KW-1185">Reference proteome</keyword>
<evidence type="ECO:0000256" key="1">
    <source>
        <dbReference type="SAM" id="MobiDB-lite"/>
    </source>
</evidence>
<organism evidence="3 4">
    <name type="scientific">Ephemerocybe angulata</name>
    <dbReference type="NCBI Taxonomy" id="980116"/>
    <lineage>
        <taxon>Eukaryota</taxon>
        <taxon>Fungi</taxon>
        <taxon>Dikarya</taxon>
        <taxon>Basidiomycota</taxon>
        <taxon>Agaricomycotina</taxon>
        <taxon>Agaricomycetes</taxon>
        <taxon>Agaricomycetidae</taxon>
        <taxon>Agaricales</taxon>
        <taxon>Agaricineae</taxon>
        <taxon>Psathyrellaceae</taxon>
        <taxon>Ephemerocybe</taxon>
    </lineage>
</organism>
<feature type="compositionally biased region" description="Polar residues" evidence="1">
    <location>
        <begin position="371"/>
        <end position="392"/>
    </location>
</feature>
<dbReference type="Gene3D" id="2.60.120.260">
    <property type="entry name" value="Galactose-binding domain-like"/>
    <property type="match status" value="1"/>
</dbReference>
<feature type="region of interest" description="Disordered" evidence="1">
    <location>
        <begin position="414"/>
        <end position="438"/>
    </location>
</feature>
<reference evidence="3 4" key="1">
    <citation type="journal article" date="2020" name="ISME J.">
        <title>Uncovering the hidden diversity of litter-decomposition mechanisms in mushroom-forming fungi.</title>
        <authorList>
            <person name="Floudas D."/>
            <person name="Bentzer J."/>
            <person name="Ahren D."/>
            <person name="Johansson T."/>
            <person name="Persson P."/>
            <person name="Tunlid A."/>
        </authorList>
    </citation>
    <scope>NUCLEOTIDE SEQUENCE [LARGE SCALE GENOMIC DNA]</scope>
    <source>
        <strain evidence="3 4">CBS 175.51</strain>
    </source>
</reference>
<name>A0A8H5C9I8_9AGAR</name>
<keyword evidence="2" id="KW-0472">Membrane</keyword>
<feature type="region of interest" description="Disordered" evidence="1">
    <location>
        <begin position="317"/>
        <end position="392"/>
    </location>
</feature>
<sequence>MSIEDRIVCVDDTDLQVKWSGPWFKVQEDSVDQGGNGPPFLGTLHGISENGSMSLSFQGRSVAIWGNIKPHNTTTGIDPNWQCLIDGKDFAPPLQYPSTSYSNFPFCTAAGLGDSNHTIVLNAIVSTETLWVDQVQYQASAGVDLSNAWTKVLQGDGRVMYSTGWQEDDSGYTKWTYQTGATVTFNFTGESLVWGGYARYDPNASVGKASYAVDGSPPTQFALPGSEGIVNRLNQPYFTVTGLKPGPHRLVVTNLGNPSTAPLGLTLIYLKNAPLQQPRPSNRGKIIGGAVGGALGAIILALLVAFVAVRYVRQRRRSSGQPQGGVAPQDTGVAAETTRSVPSTRVSMNMSYVTNSQTSPSARPTSWLPEPQTSPRAPSISPINSGSTSLSQLVPQHGAPVYHEQALWINSRQSTHMQSMDGRPDPTDYDPYLMHRKS</sequence>
<keyword evidence="2" id="KW-1133">Transmembrane helix</keyword>
<dbReference type="EMBL" id="JAACJK010000058">
    <property type="protein sequence ID" value="KAF5336502.1"/>
    <property type="molecule type" value="Genomic_DNA"/>
</dbReference>